<keyword evidence="2" id="KW-1185">Reference proteome</keyword>
<gene>
    <name evidence="1" type="ORF">CTI12_AA543300</name>
</gene>
<name>A0A2U1L0W9_ARTAN</name>
<accession>A0A2U1L0W9</accession>
<evidence type="ECO:0000313" key="1">
    <source>
        <dbReference type="EMBL" id="PWA42635.1"/>
    </source>
</evidence>
<evidence type="ECO:0000313" key="2">
    <source>
        <dbReference type="Proteomes" id="UP000245207"/>
    </source>
</evidence>
<sequence length="91" mass="10413">MSWSFVQFIQRACEVVDFDQKMQILASDVLKKFPTCGNLEKHQLFVKEMLVSTDEYMSVQPMVTDPFGSYVVLDVWVQKMGTIGAVNFSHS</sequence>
<dbReference type="AlphaFoldDB" id="A0A2U1L0W9"/>
<comment type="caution">
    <text evidence="1">The sequence shown here is derived from an EMBL/GenBank/DDBJ whole genome shotgun (WGS) entry which is preliminary data.</text>
</comment>
<dbReference type="Proteomes" id="UP000245207">
    <property type="component" value="Unassembled WGS sequence"/>
</dbReference>
<protein>
    <submittedName>
        <fullName evidence="1">PUF domain-containing protein/NABP domain-containing protein</fullName>
    </submittedName>
</protein>
<dbReference type="EMBL" id="PKPP01012282">
    <property type="protein sequence ID" value="PWA42635.1"/>
    <property type="molecule type" value="Genomic_DNA"/>
</dbReference>
<organism evidence="1 2">
    <name type="scientific">Artemisia annua</name>
    <name type="common">Sweet wormwood</name>
    <dbReference type="NCBI Taxonomy" id="35608"/>
    <lineage>
        <taxon>Eukaryota</taxon>
        <taxon>Viridiplantae</taxon>
        <taxon>Streptophyta</taxon>
        <taxon>Embryophyta</taxon>
        <taxon>Tracheophyta</taxon>
        <taxon>Spermatophyta</taxon>
        <taxon>Magnoliopsida</taxon>
        <taxon>eudicotyledons</taxon>
        <taxon>Gunneridae</taxon>
        <taxon>Pentapetalae</taxon>
        <taxon>asterids</taxon>
        <taxon>campanulids</taxon>
        <taxon>Asterales</taxon>
        <taxon>Asteraceae</taxon>
        <taxon>Asteroideae</taxon>
        <taxon>Anthemideae</taxon>
        <taxon>Artemisiinae</taxon>
        <taxon>Artemisia</taxon>
    </lineage>
</organism>
<proteinExistence type="predicted"/>
<dbReference type="STRING" id="35608.A0A2U1L0W9"/>
<reference evidence="1 2" key="1">
    <citation type="journal article" date="2018" name="Mol. Plant">
        <title>The genome of Artemisia annua provides insight into the evolution of Asteraceae family and artemisinin biosynthesis.</title>
        <authorList>
            <person name="Shen Q."/>
            <person name="Zhang L."/>
            <person name="Liao Z."/>
            <person name="Wang S."/>
            <person name="Yan T."/>
            <person name="Shi P."/>
            <person name="Liu M."/>
            <person name="Fu X."/>
            <person name="Pan Q."/>
            <person name="Wang Y."/>
            <person name="Lv Z."/>
            <person name="Lu X."/>
            <person name="Zhang F."/>
            <person name="Jiang W."/>
            <person name="Ma Y."/>
            <person name="Chen M."/>
            <person name="Hao X."/>
            <person name="Li L."/>
            <person name="Tang Y."/>
            <person name="Lv G."/>
            <person name="Zhou Y."/>
            <person name="Sun X."/>
            <person name="Brodelius P.E."/>
            <person name="Rose J.K.C."/>
            <person name="Tang K."/>
        </authorList>
    </citation>
    <scope>NUCLEOTIDE SEQUENCE [LARGE SCALE GENOMIC DNA]</scope>
    <source>
        <strain evidence="2">cv. Huhao1</strain>
        <tissue evidence="1">Leaf</tissue>
    </source>
</reference>